<feature type="compositionally biased region" description="Basic residues" evidence="1">
    <location>
        <begin position="230"/>
        <end position="240"/>
    </location>
</feature>
<evidence type="ECO:0000313" key="4">
    <source>
        <dbReference type="WBParaSite" id="TREG1_132220.3"/>
    </source>
</evidence>
<evidence type="ECO:0000313" key="2">
    <source>
        <dbReference type="Proteomes" id="UP000050795"/>
    </source>
</evidence>
<dbReference type="Proteomes" id="UP000050795">
    <property type="component" value="Unassembled WGS sequence"/>
</dbReference>
<dbReference type="WBParaSite" id="TREG1_132220.3">
    <property type="protein sequence ID" value="TREG1_132220.3"/>
    <property type="gene ID" value="TREG1_132220"/>
</dbReference>
<evidence type="ECO:0000256" key="1">
    <source>
        <dbReference type="SAM" id="MobiDB-lite"/>
    </source>
</evidence>
<protein>
    <submittedName>
        <fullName evidence="3 4">Reverse transcriptase domain-containing protein</fullName>
    </submittedName>
</protein>
<proteinExistence type="predicted"/>
<sequence>MTASESQRLLNEVITTLGWTNEFISNASRYKQCYYEKNHWVPTKSISTHKDYCSLRQLGYLREEINAMIANADVCATDYSQPTTDWTNDPSWIMNMEAFYTDKSSSGRRSSNNSSQDVSKLEALSMMRDAKRRRQSYRGIHTARKSYTEILREIIAQQTEILTAAHGSIQQSEDKRCGSVESFESNKEIVKQRHGSNKYNKPTSPTSRQIHPSDDSRYGKTNNCSEQSRRRLARRRRYNSPKRDDDDNNKQQPTCQYSPSSADYRYNNSNGHCDDVDNNKPKKSKKHKKHSKSKHKHRHKS</sequence>
<reference evidence="3 4" key="2">
    <citation type="submission" date="2023-11" db="UniProtKB">
        <authorList>
            <consortium name="WormBaseParasite"/>
        </authorList>
    </citation>
    <scope>IDENTIFICATION</scope>
</reference>
<accession>A0AA85J7U9</accession>
<feature type="compositionally biased region" description="Polar residues" evidence="1">
    <location>
        <begin position="197"/>
        <end position="210"/>
    </location>
</feature>
<name>A0AA85J7U9_TRIRE</name>
<feature type="region of interest" description="Disordered" evidence="1">
    <location>
        <begin position="189"/>
        <end position="301"/>
    </location>
</feature>
<feature type="compositionally biased region" description="Polar residues" evidence="1">
    <location>
        <begin position="250"/>
        <end position="271"/>
    </location>
</feature>
<organism evidence="2 3">
    <name type="scientific">Trichobilharzia regenti</name>
    <name type="common">Nasal bird schistosome</name>
    <dbReference type="NCBI Taxonomy" id="157069"/>
    <lineage>
        <taxon>Eukaryota</taxon>
        <taxon>Metazoa</taxon>
        <taxon>Spiralia</taxon>
        <taxon>Lophotrochozoa</taxon>
        <taxon>Platyhelminthes</taxon>
        <taxon>Trematoda</taxon>
        <taxon>Digenea</taxon>
        <taxon>Strigeidida</taxon>
        <taxon>Schistosomatoidea</taxon>
        <taxon>Schistosomatidae</taxon>
        <taxon>Trichobilharzia</taxon>
    </lineage>
</organism>
<dbReference type="WBParaSite" id="TREG1_132220.1">
    <property type="protein sequence ID" value="TREG1_132220.1"/>
    <property type="gene ID" value="TREG1_132220"/>
</dbReference>
<feature type="compositionally biased region" description="Basic residues" evidence="1">
    <location>
        <begin position="281"/>
        <end position="301"/>
    </location>
</feature>
<feature type="region of interest" description="Disordered" evidence="1">
    <location>
        <begin position="103"/>
        <end position="124"/>
    </location>
</feature>
<evidence type="ECO:0000313" key="3">
    <source>
        <dbReference type="WBParaSite" id="TREG1_132220.1"/>
    </source>
</evidence>
<reference evidence="2" key="1">
    <citation type="submission" date="2022-06" db="EMBL/GenBank/DDBJ databases">
        <authorList>
            <person name="Berger JAMES D."/>
            <person name="Berger JAMES D."/>
        </authorList>
    </citation>
    <scope>NUCLEOTIDE SEQUENCE [LARGE SCALE GENOMIC DNA]</scope>
</reference>
<keyword evidence="2" id="KW-1185">Reference proteome</keyword>
<dbReference type="AlphaFoldDB" id="A0AA85J7U9"/>